<evidence type="ECO:0000256" key="2">
    <source>
        <dbReference type="ARBA" id="ARBA00023125"/>
    </source>
</evidence>
<keyword evidence="6" id="KW-1185">Reference proteome</keyword>
<evidence type="ECO:0000256" key="3">
    <source>
        <dbReference type="ARBA" id="ARBA00023163"/>
    </source>
</evidence>
<feature type="domain" description="HTH araC/xylS-type" evidence="4">
    <location>
        <begin position="172"/>
        <end position="269"/>
    </location>
</feature>
<keyword evidence="1" id="KW-0805">Transcription regulation</keyword>
<dbReference type="InterPro" id="IPR037923">
    <property type="entry name" value="HTH-like"/>
</dbReference>
<dbReference type="Gene3D" id="2.60.120.280">
    <property type="entry name" value="Regulatory protein AraC"/>
    <property type="match status" value="1"/>
</dbReference>
<name>A0A6C0FSU0_9BACL</name>
<dbReference type="GO" id="GO:0043565">
    <property type="term" value="F:sequence-specific DNA binding"/>
    <property type="evidence" value="ECO:0007669"/>
    <property type="project" value="InterPro"/>
</dbReference>
<dbReference type="InterPro" id="IPR018060">
    <property type="entry name" value="HTH_AraC"/>
</dbReference>
<dbReference type="Pfam" id="PF12833">
    <property type="entry name" value="HTH_18"/>
    <property type="match status" value="1"/>
</dbReference>
<dbReference type="GO" id="GO:0003700">
    <property type="term" value="F:DNA-binding transcription factor activity"/>
    <property type="evidence" value="ECO:0007669"/>
    <property type="project" value="InterPro"/>
</dbReference>
<dbReference type="Proteomes" id="UP000476064">
    <property type="component" value="Chromosome"/>
</dbReference>
<dbReference type="RefSeq" id="WP_162355220.1">
    <property type="nucleotide sequence ID" value="NZ_CP048209.1"/>
</dbReference>
<dbReference type="InterPro" id="IPR009057">
    <property type="entry name" value="Homeodomain-like_sf"/>
</dbReference>
<dbReference type="Gene3D" id="1.10.10.60">
    <property type="entry name" value="Homeodomain-like"/>
    <property type="match status" value="2"/>
</dbReference>
<evidence type="ECO:0000259" key="4">
    <source>
        <dbReference type="PROSITE" id="PS01124"/>
    </source>
</evidence>
<reference evidence="5 6" key="1">
    <citation type="submission" date="2020-01" db="EMBL/GenBank/DDBJ databases">
        <title>Paenibacillus sp. nov., isolated from tomato rhizosphere.</title>
        <authorList>
            <person name="Weon H.-Y."/>
            <person name="Lee S.A."/>
        </authorList>
    </citation>
    <scope>NUCLEOTIDE SEQUENCE [LARGE SCALE GENOMIC DNA]</scope>
    <source>
        <strain evidence="5 6">12200R-189</strain>
    </source>
</reference>
<dbReference type="EMBL" id="CP048209">
    <property type="protein sequence ID" value="QHT59152.1"/>
    <property type="molecule type" value="Genomic_DNA"/>
</dbReference>
<dbReference type="PANTHER" id="PTHR43280">
    <property type="entry name" value="ARAC-FAMILY TRANSCRIPTIONAL REGULATOR"/>
    <property type="match status" value="1"/>
</dbReference>
<keyword evidence="3" id="KW-0804">Transcription</keyword>
<dbReference type="KEGG" id="plyc:GXP70_03685"/>
<evidence type="ECO:0000256" key="1">
    <source>
        <dbReference type="ARBA" id="ARBA00023015"/>
    </source>
</evidence>
<dbReference type="PANTHER" id="PTHR43280:SF28">
    <property type="entry name" value="HTH-TYPE TRANSCRIPTIONAL ACTIVATOR RHAS"/>
    <property type="match status" value="1"/>
</dbReference>
<dbReference type="AlphaFoldDB" id="A0A6C0FSU0"/>
<proteinExistence type="predicted"/>
<dbReference type="PROSITE" id="PS01124">
    <property type="entry name" value="HTH_ARAC_FAMILY_2"/>
    <property type="match status" value="1"/>
</dbReference>
<dbReference type="SUPFAM" id="SSF46689">
    <property type="entry name" value="Homeodomain-like"/>
    <property type="match status" value="2"/>
</dbReference>
<accession>A0A6C0FSU0</accession>
<gene>
    <name evidence="5" type="ORF">GXP70_03685</name>
</gene>
<sequence length="277" mass="31765">MQNVALSNYIANMQLHISEAAFFHCTASWYHMDVLSDFNRLYYMLGDGGHIRIGEEEIYPKRGQLVVMPAGTMLSVRTMEGREFPKYFCHFNARSGEQELFQLLETPSCVDTADPEAAARTFGELVRHYHSGDLTSMLRAKLLLQELLCQFLERGGNARLRQPAGGSVDKVSRVLAYIDHHLADNVTLEQLAELAHFHPNYFIRFFKSATGRSPMQYMNQRRMEKAKAWMVSTDISISEAAERVGSSLYQFSKMFKQYTGSSPSEYRKTMRMQKGRQ</sequence>
<dbReference type="SMART" id="SM00342">
    <property type="entry name" value="HTH_ARAC"/>
    <property type="match status" value="1"/>
</dbReference>
<protein>
    <submittedName>
        <fullName evidence="5">Helix-turn-helix transcriptional regulator</fullName>
    </submittedName>
</protein>
<organism evidence="5 6">
    <name type="scientific">Paenibacillus lycopersici</name>
    <dbReference type="NCBI Taxonomy" id="2704462"/>
    <lineage>
        <taxon>Bacteria</taxon>
        <taxon>Bacillati</taxon>
        <taxon>Bacillota</taxon>
        <taxon>Bacilli</taxon>
        <taxon>Bacillales</taxon>
        <taxon>Paenibacillaceae</taxon>
        <taxon>Paenibacillus</taxon>
    </lineage>
</organism>
<keyword evidence="2" id="KW-0238">DNA-binding</keyword>
<evidence type="ECO:0000313" key="5">
    <source>
        <dbReference type="EMBL" id="QHT59152.1"/>
    </source>
</evidence>
<evidence type="ECO:0000313" key="6">
    <source>
        <dbReference type="Proteomes" id="UP000476064"/>
    </source>
</evidence>
<dbReference type="SUPFAM" id="SSF51215">
    <property type="entry name" value="Regulatory protein AraC"/>
    <property type="match status" value="1"/>
</dbReference>